<sequence length="448" mass="46607">MQKLVWLLPVVFIVSCSQTALPQASAKTQGGTLQAQGARKIAAPAPTPTATGRSFYLDCAGNDKASGTSAGTALRTLNRVSGLSLLAGDRVLLKRGCTFTGSLVAKSSGTAASPIVYTAYGEGAAPTIVLNTDAEAVLVGGNYLVFDGLNVTSTRPAPAGTGKCANTPVAWRVGFAVTGQYNTVQNSSASGFMAGVHLMAGANNNRVLGNTLTNNNVMKKNTAGVYDDDSGAWGVLVNSNGNEVANNTFSGNWACSEDYGVDGASVELYEASGNNVHDNLSTEDMTFTELGGTPTSQSENNTFAYNTYAPVKAGGAMIVLRGTKSKWGGNPGTVFHHNVGYMVDTGIICSDGCGPSVLKAHDNVLWQRGAASGIVPAANMTPMWADAPFTEYNNVFWKTGGRPYVSIDGGQLSATDRITDPLFVDPVALNFTSRLSPVVLATARSRTR</sequence>
<protein>
    <recommendedName>
        <fullName evidence="4">Parallel beta-helix repeat (Two copies)</fullName>
    </recommendedName>
</protein>
<accession>A0A1W1UH85</accession>
<feature type="signal peptide" evidence="1">
    <location>
        <begin position="1"/>
        <end position="22"/>
    </location>
</feature>
<dbReference type="Gene3D" id="2.160.20.10">
    <property type="entry name" value="Single-stranded right-handed beta-helix, Pectin lyase-like"/>
    <property type="match status" value="1"/>
</dbReference>
<dbReference type="RefSeq" id="WP_084045654.1">
    <property type="nucleotide sequence ID" value="NZ_FWWU01000004.1"/>
</dbReference>
<dbReference type="EMBL" id="FWWU01000004">
    <property type="protein sequence ID" value="SMB80171.1"/>
    <property type="molecule type" value="Genomic_DNA"/>
</dbReference>
<keyword evidence="3" id="KW-1185">Reference proteome</keyword>
<dbReference type="InterPro" id="IPR011050">
    <property type="entry name" value="Pectin_lyase_fold/virulence"/>
</dbReference>
<evidence type="ECO:0008006" key="4">
    <source>
        <dbReference type="Google" id="ProtNLM"/>
    </source>
</evidence>
<feature type="chain" id="PRO_5012122260" description="Parallel beta-helix repeat (Two copies)" evidence="1">
    <location>
        <begin position="23"/>
        <end position="448"/>
    </location>
</feature>
<proteinExistence type="predicted"/>
<name>A0A1W1UH85_9DEIO</name>
<keyword evidence="1" id="KW-0732">Signal</keyword>
<dbReference type="Proteomes" id="UP000192582">
    <property type="component" value="Unassembled WGS sequence"/>
</dbReference>
<dbReference type="SUPFAM" id="SSF51126">
    <property type="entry name" value="Pectin lyase-like"/>
    <property type="match status" value="1"/>
</dbReference>
<dbReference type="STRING" id="695939.SAMN00790413_05436"/>
<evidence type="ECO:0000313" key="2">
    <source>
        <dbReference type="EMBL" id="SMB80171.1"/>
    </source>
</evidence>
<evidence type="ECO:0000313" key="3">
    <source>
        <dbReference type="Proteomes" id="UP000192582"/>
    </source>
</evidence>
<evidence type="ECO:0000256" key="1">
    <source>
        <dbReference type="SAM" id="SignalP"/>
    </source>
</evidence>
<dbReference type="AlphaFoldDB" id="A0A1W1UH85"/>
<dbReference type="OrthoDB" id="66670at2"/>
<organism evidence="2 3">
    <name type="scientific">Deinococcus hopiensis KR-140</name>
    <dbReference type="NCBI Taxonomy" id="695939"/>
    <lineage>
        <taxon>Bacteria</taxon>
        <taxon>Thermotogati</taxon>
        <taxon>Deinococcota</taxon>
        <taxon>Deinococci</taxon>
        <taxon>Deinococcales</taxon>
        <taxon>Deinococcaceae</taxon>
        <taxon>Deinococcus</taxon>
    </lineage>
</organism>
<gene>
    <name evidence="2" type="ORF">SAMN00790413_05436</name>
</gene>
<reference evidence="2 3" key="1">
    <citation type="submission" date="2017-04" db="EMBL/GenBank/DDBJ databases">
        <authorList>
            <person name="Afonso C.L."/>
            <person name="Miller P.J."/>
            <person name="Scott M.A."/>
            <person name="Spackman E."/>
            <person name="Goraichik I."/>
            <person name="Dimitrov K.M."/>
            <person name="Suarez D.L."/>
            <person name="Swayne D.E."/>
        </authorList>
    </citation>
    <scope>NUCLEOTIDE SEQUENCE [LARGE SCALE GENOMIC DNA]</scope>
    <source>
        <strain evidence="2 3">KR-140</strain>
    </source>
</reference>
<dbReference type="PROSITE" id="PS51257">
    <property type="entry name" value="PROKAR_LIPOPROTEIN"/>
    <property type="match status" value="1"/>
</dbReference>
<dbReference type="InterPro" id="IPR012334">
    <property type="entry name" value="Pectin_lyas_fold"/>
</dbReference>